<keyword evidence="4 7" id="KW-0812">Transmembrane</keyword>
<keyword evidence="5 7" id="KW-1133">Transmembrane helix</keyword>
<dbReference type="SUPFAM" id="SSF161098">
    <property type="entry name" value="MetI-like"/>
    <property type="match status" value="1"/>
</dbReference>
<evidence type="ECO:0000313" key="10">
    <source>
        <dbReference type="EMBL" id="SEE14888.1"/>
    </source>
</evidence>
<comment type="subcellular location">
    <subcellularLocation>
        <location evidence="1 7">Cell membrane</location>
        <topology evidence="1 7">Multi-pass membrane protein</topology>
    </subcellularLocation>
</comment>
<evidence type="ECO:0000256" key="2">
    <source>
        <dbReference type="ARBA" id="ARBA00022448"/>
    </source>
</evidence>
<accession>A0A1H5GIC4</accession>
<dbReference type="GO" id="GO:0005886">
    <property type="term" value="C:plasma membrane"/>
    <property type="evidence" value="ECO:0007669"/>
    <property type="project" value="UniProtKB-SubCell"/>
</dbReference>
<evidence type="ECO:0000256" key="8">
    <source>
        <dbReference type="SAM" id="MobiDB-lite"/>
    </source>
</evidence>
<dbReference type="GO" id="GO:0055085">
    <property type="term" value="P:transmembrane transport"/>
    <property type="evidence" value="ECO:0007669"/>
    <property type="project" value="InterPro"/>
</dbReference>
<evidence type="ECO:0000256" key="5">
    <source>
        <dbReference type="ARBA" id="ARBA00022989"/>
    </source>
</evidence>
<feature type="domain" description="ABC transmembrane type-1" evidence="9">
    <location>
        <begin position="99"/>
        <end position="324"/>
    </location>
</feature>
<evidence type="ECO:0000313" key="11">
    <source>
        <dbReference type="Proteomes" id="UP000199220"/>
    </source>
</evidence>
<comment type="similarity">
    <text evidence="7">Belongs to the binding-protein-dependent transport system permease family.</text>
</comment>
<feature type="region of interest" description="Disordered" evidence="8">
    <location>
        <begin position="1"/>
        <end position="29"/>
    </location>
</feature>
<sequence>MSGQISAPGRGAPPSRDVAAGPSNGSRRGRKKWTFDRISFFIVFLLVPLALFLVFVISPFIQAGFYSLTNWTGFSPEFDFIGFANFVKLAQDPRWTNAVGNSIVLGLVVPFVTLSIALIFAILITIGGSGRGQIRGVKNAGFYRVVSLFPYVIPGIAIGLIWRLILDPSSGLVNGILTGLGLDQFQSFAWLGNVTTALPVSILVIVWGFVGFYMLLFIAAIKGIPAETYEAARIDGAGRARMSWSITLPLIRSNVQTAYIYIGIMALDAFVYMQALNPQGGPDSSTLVMSQQLFRSAFSEGQFGYASAMGVVIALVTLFFAAIVFTVNRLTGGKDEGGTS</sequence>
<dbReference type="InterPro" id="IPR035906">
    <property type="entry name" value="MetI-like_sf"/>
</dbReference>
<feature type="transmembrane region" description="Helical" evidence="7">
    <location>
        <begin position="303"/>
        <end position="325"/>
    </location>
</feature>
<dbReference type="InterPro" id="IPR051393">
    <property type="entry name" value="ABC_transporter_permease"/>
</dbReference>
<dbReference type="STRING" id="648782.SAMN04488554_1648"/>
<evidence type="ECO:0000256" key="3">
    <source>
        <dbReference type="ARBA" id="ARBA00022475"/>
    </source>
</evidence>
<dbReference type="CDD" id="cd06261">
    <property type="entry name" value="TM_PBP2"/>
    <property type="match status" value="1"/>
</dbReference>
<dbReference type="RefSeq" id="WP_089772475.1">
    <property type="nucleotide sequence ID" value="NZ_FNTX01000001.1"/>
</dbReference>
<dbReference type="Pfam" id="PF00528">
    <property type="entry name" value="BPD_transp_1"/>
    <property type="match status" value="1"/>
</dbReference>
<dbReference type="PANTHER" id="PTHR30193:SF41">
    <property type="entry name" value="DIACETYLCHITOBIOSE UPTAKE SYSTEM PERMEASE PROTEIN NGCF"/>
    <property type="match status" value="1"/>
</dbReference>
<evidence type="ECO:0000256" key="6">
    <source>
        <dbReference type="ARBA" id="ARBA00023136"/>
    </source>
</evidence>
<dbReference type="AlphaFoldDB" id="A0A1H5GIC4"/>
<dbReference type="Gene3D" id="1.10.3720.10">
    <property type="entry name" value="MetI-like"/>
    <property type="match status" value="1"/>
</dbReference>
<proteinExistence type="inferred from homology"/>
<feature type="transmembrane region" description="Helical" evidence="7">
    <location>
        <begin position="145"/>
        <end position="165"/>
    </location>
</feature>
<evidence type="ECO:0000256" key="7">
    <source>
        <dbReference type="RuleBase" id="RU363032"/>
    </source>
</evidence>
<reference evidence="11" key="1">
    <citation type="submission" date="2016-10" db="EMBL/GenBank/DDBJ databases">
        <authorList>
            <person name="Varghese N."/>
            <person name="Submissions S."/>
        </authorList>
    </citation>
    <scope>NUCLEOTIDE SEQUENCE [LARGE SCALE GENOMIC DNA]</scope>
    <source>
        <strain evidence="11">DSM 21368</strain>
    </source>
</reference>
<organism evidence="10 11">
    <name type="scientific">Ruania alba</name>
    <dbReference type="NCBI Taxonomy" id="648782"/>
    <lineage>
        <taxon>Bacteria</taxon>
        <taxon>Bacillati</taxon>
        <taxon>Actinomycetota</taxon>
        <taxon>Actinomycetes</taxon>
        <taxon>Micrococcales</taxon>
        <taxon>Ruaniaceae</taxon>
        <taxon>Ruania</taxon>
    </lineage>
</organism>
<dbReference type="InterPro" id="IPR000515">
    <property type="entry name" value="MetI-like"/>
</dbReference>
<keyword evidence="6 7" id="KW-0472">Membrane</keyword>
<keyword evidence="2 7" id="KW-0813">Transport</keyword>
<dbReference type="OrthoDB" id="3210259at2"/>
<dbReference type="PANTHER" id="PTHR30193">
    <property type="entry name" value="ABC TRANSPORTER PERMEASE PROTEIN"/>
    <property type="match status" value="1"/>
</dbReference>
<evidence type="ECO:0000256" key="4">
    <source>
        <dbReference type="ARBA" id="ARBA00022692"/>
    </source>
</evidence>
<evidence type="ECO:0000259" key="9">
    <source>
        <dbReference type="PROSITE" id="PS50928"/>
    </source>
</evidence>
<gene>
    <name evidence="10" type="ORF">SAMN04488554_1648</name>
</gene>
<protein>
    <submittedName>
        <fullName evidence="10">Carbohydrate ABC transporter membrane protein 1, CUT1 family</fullName>
    </submittedName>
</protein>
<dbReference type="EMBL" id="FNTX01000001">
    <property type="protein sequence ID" value="SEE14888.1"/>
    <property type="molecule type" value="Genomic_DNA"/>
</dbReference>
<keyword evidence="11" id="KW-1185">Reference proteome</keyword>
<keyword evidence="3" id="KW-1003">Cell membrane</keyword>
<dbReference type="Proteomes" id="UP000199220">
    <property type="component" value="Unassembled WGS sequence"/>
</dbReference>
<evidence type="ECO:0000256" key="1">
    <source>
        <dbReference type="ARBA" id="ARBA00004651"/>
    </source>
</evidence>
<feature type="transmembrane region" description="Helical" evidence="7">
    <location>
        <begin position="197"/>
        <end position="221"/>
    </location>
</feature>
<dbReference type="PROSITE" id="PS50928">
    <property type="entry name" value="ABC_TM1"/>
    <property type="match status" value="1"/>
</dbReference>
<feature type="transmembrane region" description="Helical" evidence="7">
    <location>
        <begin position="103"/>
        <end position="124"/>
    </location>
</feature>
<feature type="transmembrane region" description="Helical" evidence="7">
    <location>
        <begin position="38"/>
        <end position="61"/>
    </location>
</feature>
<name>A0A1H5GIC4_9MICO</name>
<feature type="transmembrane region" description="Helical" evidence="7">
    <location>
        <begin position="258"/>
        <end position="275"/>
    </location>
</feature>